<sequence length="73" mass="8290">MQMMTIREIARHSGWPEGRIRRLVAARRLRHVKLDGLLLLPANAVDEFVQANMVEPDLEFGSQPSPKSRGLLL</sequence>
<proteinExistence type="predicted"/>
<reference evidence="1 2" key="1">
    <citation type="submission" date="2018-05" db="EMBL/GenBank/DDBJ databases">
        <title>Genomic Encyclopedia of Type Strains, Phase IV (KMG-IV): sequencing the most valuable type-strain genomes for metagenomic binning, comparative biology and taxonomic classification.</title>
        <authorList>
            <person name="Goeker M."/>
        </authorList>
    </citation>
    <scope>NUCLEOTIDE SEQUENCE [LARGE SCALE GENOMIC DNA]</scope>
    <source>
        <strain evidence="1 2">DSM 3183</strain>
    </source>
</reference>
<dbReference type="EMBL" id="QJJM01000010">
    <property type="protein sequence ID" value="PXW73428.1"/>
    <property type="molecule type" value="Genomic_DNA"/>
</dbReference>
<organism evidence="1 2">
    <name type="scientific">Blastomonas natatoria</name>
    <dbReference type="NCBI Taxonomy" id="34015"/>
    <lineage>
        <taxon>Bacteria</taxon>
        <taxon>Pseudomonadati</taxon>
        <taxon>Pseudomonadota</taxon>
        <taxon>Alphaproteobacteria</taxon>
        <taxon>Sphingomonadales</taxon>
        <taxon>Sphingomonadaceae</taxon>
        <taxon>Blastomonas</taxon>
    </lineage>
</organism>
<comment type="caution">
    <text evidence="1">The sequence shown here is derived from an EMBL/GenBank/DDBJ whole genome shotgun (WGS) entry which is preliminary data.</text>
</comment>
<evidence type="ECO:0000313" key="1">
    <source>
        <dbReference type="EMBL" id="PXW73428.1"/>
    </source>
</evidence>
<evidence type="ECO:0000313" key="2">
    <source>
        <dbReference type="Proteomes" id="UP000248014"/>
    </source>
</evidence>
<gene>
    <name evidence="1" type="ORF">C7451_110156</name>
</gene>
<dbReference type="RefSeq" id="WP_244181893.1">
    <property type="nucleotide sequence ID" value="NZ_QJJM01000010.1"/>
</dbReference>
<keyword evidence="2" id="KW-1185">Reference proteome</keyword>
<name>A0A2V3UXL9_9SPHN</name>
<dbReference type="Proteomes" id="UP000248014">
    <property type="component" value="Unassembled WGS sequence"/>
</dbReference>
<accession>A0A2V3UXL9</accession>
<protein>
    <submittedName>
        <fullName evidence="1">Excisionase family DNA binding protein</fullName>
    </submittedName>
</protein>
<dbReference type="AlphaFoldDB" id="A0A2V3UXL9"/>